<dbReference type="InterPro" id="IPR005121">
    <property type="entry name" value="Fdx_antiC-bd"/>
</dbReference>
<evidence type="ECO:0000256" key="19">
    <source>
        <dbReference type="PROSITE-ProRule" id="PRU00209"/>
    </source>
</evidence>
<dbReference type="Gene3D" id="2.40.50.140">
    <property type="entry name" value="Nucleic acid-binding proteins"/>
    <property type="match status" value="1"/>
</dbReference>
<dbReference type="Pfam" id="PF03147">
    <property type="entry name" value="FDX-ACB"/>
    <property type="match status" value="1"/>
</dbReference>
<dbReference type="EMBL" id="JADIMP010000052">
    <property type="protein sequence ID" value="MBO8441427.1"/>
    <property type="molecule type" value="Genomic_DNA"/>
</dbReference>
<evidence type="ECO:0000256" key="7">
    <source>
        <dbReference type="ARBA" id="ARBA00022490"/>
    </source>
</evidence>
<comment type="catalytic activity">
    <reaction evidence="18">
        <text>tRNA(Phe) + L-phenylalanine + ATP = L-phenylalanyl-tRNA(Phe) + AMP + diphosphate + H(+)</text>
        <dbReference type="Rhea" id="RHEA:19413"/>
        <dbReference type="Rhea" id="RHEA-COMP:9668"/>
        <dbReference type="Rhea" id="RHEA-COMP:9699"/>
        <dbReference type="ChEBI" id="CHEBI:15378"/>
        <dbReference type="ChEBI" id="CHEBI:30616"/>
        <dbReference type="ChEBI" id="CHEBI:33019"/>
        <dbReference type="ChEBI" id="CHEBI:58095"/>
        <dbReference type="ChEBI" id="CHEBI:78442"/>
        <dbReference type="ChEBI" id="CHEBI:78531"/>
        <dbReference type="ChEBI" id="CHEBI:456215"/>
        <dbReference type="EC" id="6.1.1.20"/>
    </reaction>
</comment>
<evidence type="ECO:0000259" key="20">
    <source>
        <dbReference type="PROSITE" id="PS50886"/>
    </source>
</evidence>
<keyword evidence="13" id="KW-0460">Magnesium</keyword>
<dbReference type="InterPro" id="IPR020825">
    <property type="entry name" value="Phe-tRNA_synthase-like_B3/B4"/>
</dbReference>
<comment type="cofactor">
    <cofactor evidence="1">
        <name>Mg(2+)</name>
        <dbReference type="ChEBI" id="CHEBI:18420"/>
    </cofactor>
</comment>
<dbReference type="SUPFAM" id="SSF46955">
    <property type="entry name" value="Putative DNA-binding domain"/>
    <property type="match status" value="1"/>
</dbReference>
<dbReference type="Gene3D" id="3.30.56.10">
    <property type="match status" value="2"/>
</dbReference>
<evidence type="ECO:0000256" key="15">
    <source>
        <dbReference type="ARBA" id="ARBA00022917"/>
    </source>
</evidence>
<dbReference type="PROSITE" id="PS51483">
    <property type="entry name" value="B5"/>
    <property type="match status" value="1"/>
</dbReference>
<dbReference type="PROSITE" id="PS51447">
    <property type="entry name" value="FDX_ACB"/>
    <property type="match status" value="1"/>
</dbReference>
<comment type="similarity">
    <text evidence="3">Belongs to the phenylalanyl-tRNA synthetase beta subunit family. Type 1 subfamily.</text>
</comment>
<dbReference type="PROSITE" id="PS50886">
    <property type="entry name" value="TRBD"/>
    <property type="match status" value="1"/>
</dbReference>
<dbReference type="Proteomes" id="UP000823614">
    <property type="component" value="Unassembled WGS sequence"/>
</dbReference>
<dbReference type="Gene3D" id="3.50.40.10">
    <property type="entry name" value="Phenylalanyl-trna Synthetase, Chain B, domain 3"/>
    <property type="match status" value="1"/>
</dbReference>
<dbReference type="InterPro" id="IPR009061">
    <property type="entry name" value="DNA-bd_dom_put_sf"/>
</dbReference>
<proteinExistence type="inferred from homology"/>
<evidence type="ECO:0000256" key="12">
    <source>
        <dbReference type="ARBA" id="ARBA00022840"/>
    </source>
</evidence>
<evidence type="ECO:0000256" key="4">
    <source>
        <dbReference type="ARBA" id="ARBA00011209"/>
    </source>
</evidence>
<keyword evidence="9 23" id="KW-0436">Ligase</keyword>
<dbReference type="GO" id="GO:0009328">
    <property type="term" value="C:phenylalanine-tRNA ligase complex"/>
    <property type="evidence" value="ECO:0007669"/>
    <property type="project" value="TreeGrafter"/>
</dbReference>
<comment type="subcellular location">
    <subcellularLocation>
        <location evidence="2">Cytoplasm</location>
    </subcellularLocation>
</comment>
<evidence type="ECO:0000259" key="22">
    <source>
        <dbReference type="PROSITE" id="PS51483"/>
    </source>
</evidence>
<comment type="caution">
    <text evidence="23">The sequence shown here is derived from an EMBL/GenBank/DDBJ whole genome shotgun (WGS) entry which is preliminary data.</text>
</comment>
<dbReference type="InterPro" id="IPR004532">
    <property type="entry name" value="Phe-tRNA-ligase_IIc_bsu_bact"/>
</dbReference>
<accession>A0A9D9E6F7</accession>
<dbReference type="Gene3D" id="3.30.930.10">
    <property type="entry name" value="Bira Bifunctional Protein, Domain 2"/>
    <property type="match status" value="1"/>
</dbReference>
<dbReference type="InterPro" id="IPR036690">
    <property type="entry name" value="Fdx_antiC-bd_sf"/>
</dbReference>
<evidence type="ECO:0000256" key="9">
    <source>
        <dbReference type="ARBA" id="ARBA00022598"/>
    </source>
</evidence>
<keyword evidence="14 19" id="KW-0694">RNA-binding</keyword>
<keyword evidence="7" id="KW-0963">Cytoplasm</keyword>
<evidence type="ECO:0000256" key="16">
    <source>
        <dbReference type="ARBA" id="ARBA00023146"/>
    </source>
</evidence>
<feature type="domain" description="FDX-ACB" evidence="21">
    <location>
        <begin position="600"/>
        <end position="693"/>
    </location>
</feature>
<dbReference type="Pfam" id="PF03483">
    <property type="entry name" value="B3_4"/>
    <property type="match status" value="1"/>
</dbReference>
<sequence>KKSKMRGVASNGMLCGISELGLPEKIVPDKNADGLYILPQNSEPGESVFPILGFDDPVIETDLTPNRGDMNSMNGTAWEVGALYGLTPDFKKTDTQFADKNIKITPELQTDLISNVVTQVIKNISVDYSPLWLQKRLWNAGIKSTNLIEDCLNYAMLVYGQPIDAFALSDLNNKFVIKKLSEKTKINLNQSDYQLNVDDIVISNEQEILSIGGIKKVNDEFKLNNTQDIVLVAGVFDSASIRKTAHRLNLHTESSMRYERGVDVNLVNEAVTYASYLIHSLSPNSQVSMPNQVNYKKKQDVLIELNIHHVNKLLGIDLTKCDIQKIFDRLHFEYKDLDESSMIVNISSRRWDINIEADLVEEIIRLYGYDKLPSKTSQLVNKQGHLNKVDNFLFQSRKILVALGMNQAISYSLTSFEKAQQFCLEDPALIKVNDPLNSERTTMRGNLISGLLDDIAYNYAHGQNDICLFETGKVFVKNVDKPIEHNRIAVAITGELNKKSWANNSEKIDFFTLKGILSSYLSQLNIDLTSINYVSTDKYEELHPGRTAEIYVNKQLIGIIGQVHPNIAKQYKIPLTYVFEINADILLNFVDFKQTFNEIVKYPSVSRDLAILVDNNITNQEILDCIRERGGKRLVAINLFDLYTGEKIPDGKKSLAYNLIFQDANNTLTEEKVDKLVEKITVKLTESVNAVIR</sequence>
<reference evidence="23" key="1">
    <citation type="submission" date="2020-10" db="EMBL/GenBank/DDBJ databases">
        <authorList>
            <person name="Gilroy R."/>
        </authorList>
    </citation>
    <scope>NUCLEOTIDE SEQUENCE</scope>
    <source>
        <strain evidence="23">C6-149</strain>
    </source>
</reference>
<dbReference type="GO" id="GO:0016740">
    <property type="term" value="F:transferase activity"/>
    <property type="evidence" value="ECO:0007669"/>
    <property type="project" value="UniProtKB-ARBA"/>
</dbReference>
<dbReference type="SUPFAM" id="SSF55681">
    <property type="entry name" value="Class II aaRS and biotin synthetases"/>
    <property type="match status" value="1"/>
</dbReference>
<evidence type="ECO:0000256" key="17">
    <source>
        <dbReference type="ARBA" id="ARBA00033189"/>
    </source>
</evidence>
<dbReference type="SMART" id="SM00896">
    <property type="entry name" value="FDX-ACB"/>
    <property type="match status" value="1"/>
</dbReference>
<dbReference type="PANTHER" id="PTHR10947">
    <property type="entry name" value="PHENYLALANYL-TRNA SYNTHETASE BETA CHAIN AND LEUCINE-RICH REPEAT-CONTAINING PROTEIN 47"/>
    <property type="match status" value="1"/>
</dbReference>
<feature type="domain" description="TRNA-binding" evidence="20">
    <location>
        <begin position="1"/>
        <end position="49"/>
    </location>
</feature>
<dbReference type="PANTHER" id="PTHR10947:SF0">
    <property type="entry name" value="PHENYLALANINE--TRNA LIGASE BETA SUBUNIT"/>
    <property type="match status" value="1"/>
</dbReference>
<dbReference type="InterPro" id="IPR045060">
    <property type="entry name" value="Phe-tRNA-ligase_IIc_bsu"/>
</dbReference>
<dbReference type="SUPFAM" id="SSF50249">
    <property type="entry name" value="Nucleic acid-binding proteins"/>
    <property type="match status" value="1"/>
</dbReference>
<keyword evidence="11" id="KW-0547">Nucleotide-binding</keyword>
<dbReference type="Pfam" id="PF17759">
    <property type="entry name" value="tRNA_synthFbeta"/>
    <property type="match status" value="1"/>
</dbReference>
<keyword evidence="10" id="KW-0479">Metal-binding</keyword>
<dbReference type="EC" id="6.1.1.20" evidence="5"/>
<gene>
    <name evidence="23" type="primary">pheT</name>
    <name evidence="23" type="ORF">IAA89_03150</name>
</gene>
<evidence type="ECO:0000256" key="6">
    <source>
        <dbReference type="ARBA" id="ARBA00017032"/>
    </source>
</evidence>
<dbReference type="SMART" id="SM00874">
    <property type="entry name" value="B5"/>
    <property type="match status" value="1"/>
</dbReference>
<dbReference type="AlphaFoldDB" id="A0A9D9E6F7"/>
<dbReference type="InterPro" id="IPR045864">
    <property type="entry name" value="aa-tRNA-synth_II/BPL/LPL"/>
</dbReference>
<dbReference type="InterPro" id="IPR005146">
    <property type="entry name" value="B3/B4_tRNA-bd"/>
</dbReference>
<keyword evidence="15" id="KW-0648">Protein biosynthesis</keyword>
<feature type="domain" description="B5" evidence="22">
    <location>
        <begin position="298"/>
        <end position="374"/>
    </location>
</feature>
<evidence type="ECO:0000313" key="24">
    <source>
        <dbReference type="Proteomes" id="UP000823614"/>
    </source>
</evidence>
<dbReference type="InterPro" id="IPR005147">
    <property type="entry name" value="tRNA_synthase_B5-dom"/>
</dbReference>
<reference evidence="23" key="2">
    <citation type="journal article" date="2021" name="PeerJ">
        <title>Extensive microbial diversity within the chicken gut microbiome revealed by metagenomics and culture.</title>
        <authorList>
            <person name="Gilroy R."/>
            <person name="Ravi A."/>
            <person name="Getino M."/>
            <person name="Pursley I."/>
            <person name="Horton D.L."/>
            <person name="Alikhan N.F."/>
            <person name="Baker D."/>
            <person name="Gharbi K."/>
            <person name="Hall N."/>
            <person name="Watson M."/>
            <person name="Adriaenssens E.M."/>
            <person name="Foster-Nyarko E."/>
            <person name="Jarju S."/>
            <person name="Secka A."/>
            <person name="Antonio M."/>
            <person name="Oren A."/>
            <person name="Chaudhuri R.R."/>
            <person name="La Ragione R."/>
            <person name="Hildebrand F."/>
            <person name="Pallen M.J."/>
        </authorList>
    </citation>
    <scope>NUCLEOTIDE SEQUENCE</scope>
    <source>
        <strain evidence="23">C6-149</strain>
    </source>
</reference>
<evidence type="ECO:0000256" key="14">
    <source>
        <dbReference type="ARBA" id="ARBA00022884"/>
    </source>
</evidence>
<dbReference type="GO" id="GO:0140096">
    <property type="term" value="F:catalytic activity, acting on a protein"/>
    <property type="evidence" value="ECO:0007669"/>
    <property type="project" value="UniProtKB-ARBA"/>
</dbReference>
<dbReference type="GO" id="GO:0005524">
    <property type="term" value="F:ATP binding"/>
    <property type="evidence" value="ECO:0007669"/>
    <property type="project" value="UniProtKB-KW"/>
</dbReference>
<keyword evidence="12" id="KW-0067">ATP-binding</keyword>
<keyword evidence="8 19" id="KW-0820">tRNA-binding</keyword>
<dbReference type="NCBIfam" id="TIGR00472">
    <property type="entry name" value="pheT_bact"/>
    <property type="match status" value="1"/>
</dbReference>
<protein>
    <recommendedName>
        <fullName evidence="6">Phenylalanine--tRNA ligase beta subunit</fullName>
        <ecNumber evidence="5">6.1.1.20</ecNumber>
    </recommendedName>
    <alternativeName>
        <fullName evidence="17">Phenylalanyl-tRNA synthetase beta subunit</fullName>
    </alternativeName>
</protein>
<dbReference type="Pfam" id="PF03484">
    <property type="entry name" value="B5"/>
    <property type="match status" value="1"/>
</dbReference>
<dbReference type="HAMAP" id="MF_00283">
    <property type="entry name" value="Phe_tRNA_synth_beta1"/>
    <property type="match status" value="1"/>
</dbReference>
<dbReference type="SMART" id="SM00873">
    <property type="entry name" value="B3_4"/>
    <property type="match status" value="1"/>
</dbReference>
<evidence type="ECO:0000256" key="5">
    <source>
        <dbReference type="ARBA" id="ARBA00012814"/>
    </source>
</evidence>
<dbReference type="GO" id="GO:0004826">
    <property type="term" value="F:phenylalanine-tRNA ligase activity"/>
    <property type="evidence" value="ECO:0007669"/>
    <property type="project" value="UniProtKB-EC"/>
</dbReference>
<feature type="non-terminal residue" evidence="23">
    <location>
        <position position="1"/>
    </location>
</feature>
<keyword evidence="16" id="KW-0030">Aminoacyl-tRNA synthetase</keyword>
<comment type="subunit">
    <text evidence="4">Tetramer of two alpha and two beta subunits.</text>
</comment>
<dbReference type="Gene3D" id="3.30.70.380">
    <property type="entry name" value="Ferrodoxin-fold anticodon-binding domain"/>
    <property type="match status" value="1"/>
</dbReference>
<evidence type="ECO:0000256" key="1">
    <source>
        <dbReference type="ARBA" id="ARBA00001946"/>
    </source>
</evidence>
<dbReference type="SUPFAM" id="SSF54991">
    <property type="entry name" value="Anticodon-binding domain of PheRS"/>
    <property type="match status" value="1"/>
</dbReference>
<organism evidence="23 24">
    <name type="scientific">Candidatus Gallilactobacillus intestinavium</name>
    <dbReference type="NCBI Taxonomy" id="2840838"/>
    <lineage>
        <taxon>Bacteria</taxon>
        <taxon>Bacillati</taxon>
        <taxon>Bacillota</taxon>
        <taxon>Bacilli</taxon>
        <taxon>Lactobacillales</taxon>
        <taxon>Lactobacillaceae</taxon>
        <taxon>Lactobacillaceae incertae sedis</taxon>
        <taxon>Candidatus Gallilactobacillus</taxon>
    </lineage>
</organism>
<dbReference type="GO" id="GO:0000287">
    <property type="term" value="F:magnesium ion binding"/>
    <property type="evidence" value="ECO:0007669"/>
    <property type="project" value="InterPro"/>
</dbReference>
<dbReference type="CDD" id="cd00769">
    <property type="entry name" value="PheRS_beta_core"/>
    <property type="match status" value="1"/>
</dbReference>
<dbReference type="InterPro" id="IPR012340">
    <property type="entry name" value="NA-bd_OB-fold"/>
</dbReference>
<dbReference type="InterPro" id="IPR041616">
    <property type="entry name" value="PheRS_beta_core"/>
</dbReference>
<evidence type="ECO:0000259" key="21">
    <source>
        <dbReference type="PROSITE" id="PS51447"/>
    </source>
</evidence>
<dbReference type="FunFam" id="3.30.70.380:FF:000001">
    <property type="entry name" value="Phenylalanine--tRNA ligase beta subunit"/>
    <property type="match status" value="1"/>
</dbReference>
<name>A0A9D9E6F7_9LACO</name>
<evidence type="ECO:0000256" key="8">
    <source>
        <dbReference type="ARBA" id="ARBA00022555"/>
    </source>
</evidence>
<dbReference type="GO" id="GO:0006432">
    <property type="term" value="P:phenylalanyl-tRNA aminoacylation"/>
    <property type="evidence" value="ECO:0007669"/>
    <property type="project" value="InterPro"/>
</dbReference>
<dbReference type="InterPro" id="IPR002547">
    <property type="entry name" value="tRNA-bd_dom"/>
</dbReference>
<evidence type="ECO:0000256" key="10">
    <source>
        <dbReference type="ARBA" id="ARBA00022723"/>
    </source>
</evidence>
<evidence type="ECO:0000256" key="13">
    <source>
        <dbReference type="ARBA" id="ARBA00022842"/>
    </source>
</evidence>
<dbReference type="SUPFAM" id="SSF56037">
    <property type="entry name" value="PheT/TilS domain"/>
    <property type="match status" value="1"/>
</dbReference>
<evidence type="ECO:0000256" key="2">
    <source>
        <dbReference type="ARBA" id="ARBA00004496"/>
    </source>
</evidence>
<evidence type="ECO:0000256" key="18">
    <source>
        <dbReference type="ARBA" id="ARBA00049255"/>
    </source>
</evidence>
<evidence type="ECO:0000256" key="3">
    <source>
        <dbReference type="ARBA" id="ARBA00008653"/>
    </source>
</evidence>
<dbReference type="GO" id="GO:0000049">
    <property type="term" value="F:tRNA binding"/>
    <property type="evidence" value="ECO:0007669"/>
    <property type="project" value="UniProtKB-UniRule"/>
</dbReference>
<evidence type="ECO:0000313" key="23">
    <source>
        <dbReference type="EMBL" id="MBO8441427.1"/>
    </source>
</evidence>
<evidence type="ECO:0000256" key="11">
    <source>
        <dbReference type="ARBA" id="ARBA00022741"/>
    </source>
</evidence>